<dbReference type="GeneID" id="70248944"/>
<dbReference type="GO" id="GO:0032259">
    <property type="term" value="P:methylation"/>
    <property type="evidence" value="ECO:0007669"/>
    <property type="project" value="UniProtKB-KW"/>
</dbReference>
<dbReference type="AlphaFoldDB" id="A0AAD4PW15"/>
<organism evidence="1 2">
    <name type="scientific">Talaromyces proteolyticus</name>
    <dbReference type="NCBI Taxonomy" id="1131652"/>
    <lineage>
        <taxon>Eukaryota</taxon>
        <taxon>Fungi</taxon>
        <taxon>Dikarya</taxon>
        <taxon>Ascomycota</taxon>
        <taxon>Pezizomycotina</taxon>
        <taxon>Eurotiomycetes</taxon>
        <taxon>Eurotiomycetidae</taxon>
        <taxon>Eurotiales</taxon>
        <taxon>Trichocomaceae</taxon>
        <taxon>Talaromyces</taxon>
        <taxon>Talaromyces sect. Bacilispori</taxon>
    </lineage>
</organism>
<dbReference type="Pfam" id="PF13489">
    <property type="entry name" value="Methyltransf_23"/>
    <property type="match status" value="1"/>
</dbReference>
<dbReference type="InterPro" id="IPR029063">
    <property type="entry name" value="SAM-dependent_MTases_sf"/>
</dbReference>
<keyword evidence="2" id="KW-1185">Reference proteome</keyword>
<evidence type="ECO:0000313" key="1">
    <source>
        <dbReference type="EMBL" id="KAH8691402.1"/>
    </source>
</evidence>
<dbReference type="Proteomes" id="UP001201262">
    <property type="component" value="Unassembled WGS sequence"/>
</dbReference>
<sequence>MIFDNRLIFPPINHPRRILDCGCGGGNWAVEVAERYPSTQVIGVDISPHLQPLDLPDNLWLQIDDLNRSFTFPSRHFDLVHSRLVASGINRSRWTSYIRDLVRVTKRGGWVQMIELNYNTQSDNGSLTDQHALREWSRRYIRSLEDLKDLRIGSRLGSLMTAAGLVEVDTTMIQLPLSAWARDSRTRQIGASNRPNVHQLLESVALYPFTQRLHMPEEDFWDLISRARAEADDLSLKAYFPL</sequence>
<dbReference type="GO" id="GO:0008168">
    <property type="term" value="F:methyltransferase activity"/>
    <property type="evidence" value="ECO:0007669"/>
    <property type="project" value="UniProtKB-KW"/>
</dbReference>
<name>A0AAD4PW15_9EURO</name>
<reference evidence="1" key="1">
    <citation type="submission" date="2021-12" db="EMBL/GenBank/DDBJ databases">
        <title>Convergent genome expansion in fungi linked to evolution of root-endophyte symbiosis.</title>
        <authorList>
            <consortium name="DOE Joint Genome Institute"/>
            <person name="Ke Y.-H."/>
            <person name="Bonito G."/>
            <person name="Liao H.-L."/>
            <person name="Looney B."/>
            <person name="Rojas-Flechas A."/>
            <person name="Nash J."/>
            <person name="Hameed K."/>
            <person name="Schadt C."/>
            <person name="Martin F."/>
            <person name="Crous P.W."/>
            <person name="Miettinen O."/>
            <person name="Magnuson J.K."/>
            <person name="Labbe J."/>
            <person name="Jacobson D."/>
            <person name="Doktycz M.J."/>
            <person name="Veneault-Fourrey C."/>
            <person name="Kuo A."/>
            <person name="Mondo S."/>
            <person name="Calhoun S."/>
            <person name="Riley R."/>
            <person name="Ohm R."/>
            <person name="LaButti K."/>
            <person name="Andreopoulos B."/>
            <person name="Pangilinan J."/>
            <person name="Nolan M."/>
            <person name="Tritt A."/>
            <person name="Clum A."/>
            <person name="Lipzen A."/>
            <person name="Daum C."/>
            <person name="Barry K."/>
            <person name="Grigoriev I.V."/>
            <person name="Vilgalys R."/>
        </authorList>
    </citation>
    <scope>NUCLEOTIDE SEQUENCE</scope>
    <source>
        <strain evidence="1">PMI_201</strain>
    </source>
</reference>
<dbReference type="EMBL" id="JAJTJA010000012">
    <property type="protein sequence ID" value="KAH8691402.1"/>
    <property type="molecule type" value="Genomic_DNA"/>
</dbReference>
<dbReference type="PANTHER" id="PTHR43591:SF24">
    <property type="entry name" value="2-METHOXY-6-POLYPRENYL-1,4-BENZOQUINOL METHYLASE, MITOCHONDRIAL"/>
    <property type="match status" value="1"/>
</dbReference>
<dbReference type="PANTHER" id="PTHR43591">
    <property type="entry name" value="METHYLTRANSFERASE"/>
    <property type="match status" value="1"/>
</dbReference>
<dbReference type="RefSeq" id="XP_046067494.1">
    <property type="nucleotide sequence ID" value="XM_046218657.1"/>
</dbReference>
<dbReference type="SUPFAM" id="SSF53335">
    <property type="entry name" value="S-adenosyl-L-methionine-dependent methyltransferases"/>
    <property type="match status" value="1"/>
</dbReference>
<keyword evidence="1" id="KW-0489">Methyltransferase</keyword>
<dbReference type="Gene3D" id="3.40.50.150">
    <property type="entry name" value="Vaccinia Virus protein VP39"/>
    <property type="match status" value="1"/>
</dbReference>
<gene>
    <name evidence="1" type="ORF">BGW36DRAFT_400692</name>
</gene>
<proteinExistence type="predicted"/>
<evidence type="ECO:0000313" key="2">
    <source>
        <dbReference type="Proteomes" id="UP001201262"/>
    </source>
</evidence>
<comment type="caution">
    <text evidence="1">The sequence shown here is derived from an EMBL/GenBank/DDBJ whole genome shotgun (WGS) entry which is preliminary data.</text>
</comment>
<dbReference type="CDD" id="cd02440">
    <property type="entry name" value="AdoMet_MTases"/>
    <property type="match status" value="1"/>
</dbReference>
<protein>
    <submittedName>
        <fullName evidence="1">S-adenosyl-L-methionine-dependent methyltransferase</fullName>
    </submittedName>
</protein>
<accession>A0AAD4PW15</accession>
<keyword evidence="1" id="KW-0808">Transferase</keyword>